<dbReference type="GO" id="GO:0006265">
    <property type="term" value="P:DNA topological change"/>
    <property type="evidence" value="ECO:0007669"/>
    <property type="project" value="InterPro"/>
</dbReference>
<dbReference type="SUPFAM" id="SSF101904">
    <property type="entry name" value="GyrA/ParC C-terminal domain-like"/>
    <property type="match status" value="1"/>
</dbReference>
<sequence>MLFFTDAGRVYQVRVWDIPETTRQAKGQAVVNLINIESGEKVTSVLTYSLKKDEQKESGVKFILMATKNGTIKKSKLTDYENIRRSGLVAIKLEKGDELIWAKLTSGEDDILLVSHDGKSIRFKESEVRPTGRDTMGVRGILFKGADSVVSVDVINEETKKADFLTVMEKGIGKKTAIKDFPRQKRGGQGVKVAEIKEKTGKPPAALSSCDLRIKATPSPPPRVLRNNHAHRRQRDSTTNSCRPLPFGQPVKKKRDYANTCRYPSGR</sequence>
<dbReference type="GO" id="GO:0003918">
    <property type="term" value="F:DNA topoisomerase type II (double strand cut, ATP-hydrolyzing) activity"/>
    <property type="evidence" value="ECO:0007669"/>
    <property type="project" value="TreeGrafter"/>
</dbReference>
<name>A0A0G1U1Q0_9BACT</name>
<dbReference type="GO" id="GO:0009330">
    <property type="term" value="C:DNA topoisomerase type II (double strand cut, ATP-hydrolyzing) complex"/>
    <property type="evidence" value="ECO:0007669"/>
    <property type="project" value="TreeGrafter"/>
</dbReference>
<feature type="region of interest" description="Disordered" evidence="1">
    <location>
        <begin position="216"/>
        <end position="267"/>
    </location>
</feature>
<organism evidence="2 3">
    <name type="scientific">Candidatus Gottesmanbacteria bacterium GW2011_GWA2_47_9</name>
    <dbReference type="NCBI Taxonomy" id="1618445"/>
    <lineage>
        <taxon>Bacteria</taxon>
        <taxon>Candidatus Gottesmaniibacteriota</taxon>
    </lineage>
</organism>
<dbReference type="PANTHER" id="PTHR43493">
    <property type="entry name" value="DNA GYRASE/TOPOISOMERASE SUBUNIT A"/>
    <property type="match status" value="1"/>
</dbReference>
<proteinExistence type="predicted"/>
<dbReference type="EMBL" id="LCOY01000015">
    <property type="protein sequence ID" value="KKU87989.1"/>
    <property type="molecule type" value="Genomic_DNA"/>
</dbReference>
<dbReference type="InterPro" id="IPR035516">
    <property type="entry name" value="Gyrase/topoIV_suA_C"/>
</dbReference>
<protein>
    <submittedName>
        <fullName evidence="2">Gyrase subunit A protein</fullName>
    </submittedName>
</protein>
<evidence type="ECO:0000313" key="2">
    <source>
        <dbReference type="EMBL" id="KKU87989.1"/>
    </source>
</evidence>
<evidence type="ECO:0000313" key="3">
    <source>
        <dbReference type="Proteomes" id="UP000034739"/>
    </source>
</evidence>
<dbReference type="PATRIC" id="fig|1618445.3.peg.507"/>
<dbReference type="Proteomes" id="UP000034739">
    <property type="component" value="Unassembled WGS sequence"/>
</dbReference>
<evidence type="ECO:0000256" key="1">
    <source>
        <dbReference type="SAM" id="MobiDB-lite"/>
    </source>
</evidence>
<comment type="caution">
    <text evidence="2">The sequence shown here is derived from an EMBL/GenBank/DDBJ whole genome shotgun (WGS) entry which is preliminary data.</text>
</comment>
<dbReference type="InterPro" id="IPR050220">
    <property type="entry name" value="Type_II_DNA_Topoisomerases"/>
</dbReference>
<dbReference type="Gene3D" id="2.120.10.90">
    <property type="entry name" value="DNA gyrase/topoisomerase IV, subunit A, C-terminal"/>
    <property type="match status" value="1"/>
</dbReference>
<dbReference type="GO" id="GO:0005524">
    <property type="term" value="F:ATP binding"/>
    <property type="evidence" value="ECO:0007669"/>
    <property type="project" value="InterPro"/>
</dbReference>
<dbReference type="AlphaFoldDB" id="A0A0G1U1Q0"/>
<dbReference type="GO" id="GO:0005737">
    <property type="term" value="C:cytoplasm"/>
    <property type="evidence" value="ECO:0007669"/>
    <property type="project" value="TreeGrafter"/>
</dbReference>
<dbReference type="GO" id="GO:0003677">
    <property type="term" value="F:DNA binding"/>
    <property type="evidence" value="ECO:0007669"/>
    <property type="project" value="InterPro"/>
</dbReference>
<dbReference type="InterPro" id="IPR006691">
    <property type="entry name" value="GyrA/parC_rep"/>
</dbReference>
<accession>A0A0G1U1Q0</accession>
<gene>
    <name evidence="2" type="ORF">UY16_C0015G0027</name>
</gene>
<reference evidence="2 3" key="1">
    <citation type="journal article" date="2015" name="Nature">
        <title>rRNA introns, odd ribosomes, and small enigmatic genomes across a large radiation of phyla.</title>
        <authorList>
            <person name="Brown C.T."/>
            <person name="Hug L.A."/>
            <person name="Thomas B.C."/>
            <person name="Sharon I."/>
            <person name="Castelle C.J."/>
            <person name="Singh A."/>
            <person name="Wilkins M.J."/>
            <person name="Williams K.H."/>
            <person name="Banfield J.F."/>
        </authorList>
    </citation>
    <scope>NUCLEOTIDE SEQUENCE [LARGE SCALE GENOMIC DNA]</scope>
</reference>
<dbReference type="Pfam" id="PF03989">
    <property type="entry name" value="DNA_gyraseA_C"/>
    <property type="match status" value="4"/>
</dbReference>
<dbReference type="PANTHER" id="PTHR43493:SF5">
    <property type="entry name" value="DNA GYRASE SUBUNIT A, CHLOROPLASTIC_MITOCHONDRIAL"/>
    <property type="match status" value="1"/>
</dbReference>